<reference evidence="1" key="1">
    <citation type="submission" date="2021-12" db="EMBL/GenBank/DDBJ databases">
        <authorList>
            <person name="Martin H S."/>
        </authorList>
    </citation>
    <scope>NUCLEOTIDE SEQUENCE</scope>
</reference>
<accession>A0A8J9YIX0</accession>
<dbReference type="PANTHER" id="PTHR15681:SF1">
    <property type="entry name" value="MAD2L1-BINDING PROTEIN"/>
    <property type="match status" value="1"/>
</dbReference>
<feature type="non-terminal residue" evidence="1">
    <location>
        <position position="282"/>
    </location>
</feature>
<proteinExistence type="predicted"/>
<dbReference type="PANTHER" id="PTHR15681">
    <property type="entry name" value="MAD2L1-BINDING PROTEIN"/>
    <property type="match status" value="1"/>
</dbReference>
<dbReference type="InterPro" id="IPR009511">
    <property type="entry name" value="MAD1/Cdc20-bound-Mad2-bd"/>
</dbReference>
<keyword evidence="2" id="KW-1185">Reference proteome</keyword>
<dbReference type="GO" id="GO:0005634">
    <property type="term" value="C:nucleus"/>
    <property type="evidence" value="ECO:0007669"/>
    <property type="project" value="InterPro"/>
</dbReference>
<dbReference type="AlphaFoldDB" id="A0A8J9YIX0"/>
<dbReference type="InterPro" id="IPR053729">
    <property type="entry name" value="MAD2L1BP_domain_sf"/>
</dbReference>
<dbReference type="GO" id="GO:0007096">
    <property type="term" value="P:regulation of exit from mitosis"/>
    <property type="evidence" value="ECO:0007669"/>
    <property type="project" value="InterPro"/>
</dbReference>
<name>A0A8J9YIX0_9NEOP</name>
<evidence type="ECO:0000313" key="2">
    <source>
        <dbReference type="Proteomes" id="UP000838878"/>
    </source>
</evidence>
<dbReference type="OrthoDB" id="6334764at2759"/>
<gene>
    <name evidence="1" type="ORF">BINO364_LOCUS13581</name>
</gene>
<organism evidence="1 2">
    <name type="scientific">Brenthis ino</name>
    <name type="common">lesser marbled fritillary</name>
    <dbReference type="NCBI Taxonomy" id="405034"/>
    <lineage>
        <taxon>Eukaryota</taxon>
        <taxon>Metazoa</taxon>
        <taxon>Ecdysozoa</taxon>
        <taxon>Arthropoda</taxon>
        <taxon>Hexapoda</taxon>
        <taxon>Insecta</taxon>
        <taxon>Pterygota</taxon>
        <taxon>Neoptera</taxon>
        <taxon>Endopterygota</taxon>
        <taxon>Lepidoptera</taxon>
        <taxon>Glossata</taxon>
        <taxon>Ditrysia</taxon>
        <taxon>Papilionoidea</taxon>
        <taxon>Nymphalidae</taxon>
        <taxon>Heliconiinae</taxon>
        <taxon>Argynnini</taxon>
        <taxon>Brenthis</taxon>
    </lineage>
</organism>
<dbReference type="Gene3D" id="3.30.900.20">
    <property type="match status" value="1"/>
</dbReference>
<sequence length="282" mass="32714">MNNKRIAIKIDMNIGDQLTYISCGHIIVEIIKFIAYQRLQIPYTYQWLKQIVNKRKSFENKKESYQSERHFHVASTALSNLDFIIKNLLNEINGSSLPEEICIAFGATPVTCKEIYRILLPTVCHKLQCHSNHIASDQKIQRNVFKNLVTSEKLSQVFIDSLHPTNMYLFMKKSTISSLDVVDNDSFVLINGYRIPKSCKVVTLDFRNQNPENISCCNKFQIFGDMITKDLENFKLNCNLDDDFTEIESTNDIKWFQSNYIMKGFKDCIVNGHSVTNMWLEP</sequence>
<dbReference type="Proteomes" id="UP000838878">
    <property type="component" value="Chromosome 7"/>
</dbReference>
<protein>
    <submittedName>
        <fullName evidence="1">Uncharacterized protein</fullName>
    </submittedName>
</protein>
<dbReference type="EMBL" id="OV170227">
    <property type="protein sequence ID" value="CAH0728355.1"/>
    <property type="molecule type" value="Genomic_DNA"/>
</dbReference>
<evidence type="ECO:0000313" key="1">
    <source>
        <dbReference type="EMBL" id="CAH0728355.1"/>
    </source>
</evidence>
<dbReference type="Pfam" id="PF06581">
    <property type="entry name" value="p31comet"/>
    <property type="match status" value="1"/>
</dbReference>